<accession>A0A402CN00</accession>
<comment type="similarity">
    <text evidence="1">Belongs to the short-chain dehydrogenases/reductases (SDR) family.</text>
</comment>
<dbReference type="InterPro" id="IPR002347">
    <property type="entry name" value="SDR_fam"/>
</dbReference>
<dbReference type="NCBIfam" id="NF005559">
    <property type="entry name" value="PRK07231.1"/>
    <property type="match status" value="1"/>
</dbReference>
<evidence type="ECO:0000256" key="2">
    <source>
        <dbReference type="ARBA" id="ARBA00023002"/>
    </source>
</evidence>
<dbReference type="RefSeq" id="WP_124396420.1">
    <property type="nucleotide sequence ID" value="NZ_BHYM01000115.1"/>
</dbReference>
<dbReference type="FunFam" id="3.40.50.720:FF:000084">
    <property type="entry name" value="Short-chain dehydrogenase reductase"/>
    <property type="match status" value="1"/>
</dbReference>
<evidence type="ECO:0000313" key="6">
    <source>
        <dbReference type="Proteomes" id="UP000287519"/>
    </source>
</evidence>
<dbReference type="AlphaFoldDB" id="A0A402CN00"/>
<dbReference type="EMBL" id="BHYM01000115">
    <property type="protein sequence ID" value="GCE44898.1"/>
    <property type="molecule type" value="Genomic_DNA"/>
</dbReference>
<comment type="caution">
    <text evidence="5">The sequence shown here is derived from an EMBL/GenBank/DDBJ whole genome shotgun (WGS) entry which is preliminary data.</text>
</comment>
<dbReference type="Pfam" id="PF13561">
    <property type="entry name" value="adh_short_C2"/>
    <property type="match status" value="1"/>
</dbReference>
<evidence type="ECO:0000313" key="5">
    <source>
        <dbReference type="EMBL" id="GCE44898.1"/>
    </source>
</evidence>
<dbReference type="OrthoDB" id="8991930at2"/>
<protein>
    <submittedName>
        <fullName evidence="5">3-oxoacyl-[acyl-carrier protein] reductase</fullName>
    </submittedName>
</protein>
<organism evidence="5 6">
    <name type="scientific">Rhodococcus wratislaviensis</name>
    <name type="common">Tsukamurella wratislaviensis</name>
    <dbReference type="NCBI Taxonomy" id="44752"/>
    <lineage>
        <taxon>Bacteria</taxon>
        <taxon>Bacillati</taxon>
        <taxon>Actinomycetota</taxon>
        <taxon>Actinomycetes</taxon>
        <taxon>Mycobacteriales</taxon>
        <taxon>Nocardiaceae</taxon>
        <taxon>Rhodococcus</taxon>
    </lineage>
</organism>
<keyword evidence="6" id="KW-1185">Reference proteome</keyword>
<keyword evidence="2" id="KW-0560">Oxidoreductase</keyword>
<feature type="domain" description="Ketoreductase" evidence="4">
    <location>
        <begin position="7"/>
        <end position="186"/>
    </location>
</feature>
<dbReference type="InterPro" id="IPR036291">
    <property type="entry name" value="NAD(P)-bd_dom_sf"/>
</dbReference>
<dbReference type="GO" id="GO:0016491">
    <property type="term" value="F:oxidoreductase activity"/>
    <property type="evidence" value="ECO:0007669"/>
    <property type="project" value="UniProtKB-KW"/>
</dbReference>
<evidence type="ECO:0000256" key="1">
    <source>
        <dbReference type="ARBA" id="ARBA00006484"/>
    </source>
</evidence>
<dbReference type="CDD" id="cd05233">
    <property type="entry name" value="SDR_c"/>
    <property type="match status" value="1"/>
</dbReference>
<keyword evidence="3" id="KW-0520">NAD</keyword>
<reference evidence="5 6" key="1">
    <citation type="submission" date="2018-11" db="EMBL/GenBank/DDBJ databases">
        <title>Microbial catabolism of amino acid.</title>
        <authorList>
            <person name="Hibi M."/>
            <person name="Ogawa J."/>
        </authorList>
    </citation>
    <scope>NUCLEOTIDE SEQUENCE [LARGE SCALE GENOMIC DNA]</scope>
    <source>
        <strain evidence="5 6">C31-06</strain>
    </source>
</reference>
<proteinExistence type="inferred from homology"/>
<dbReference type="SUPFAM" id="SSF51735">
    <property type="entry name" value="NAD(P)-binding Rossmann-fold domains"/>
    <property type="match status" value="1"/>
</dbReference>
<dbReference type="PRINTS" id="PR00081">
    <property type="entry name" value="GDHRDH"/>
</dbReference>
<dbReference type="PRINTS" id="PR00080">
    <property type="entry name" value="SDRFAMILY"/>
</dbReference>
<dbReference type="InterPro" id="IPR057326">
    <property type="entry name" value="KR_dom"/>
</dbReference>
<sequence length="257" mass="26789">MSRFANKVALVTGGASGIGAAVGQKLVAEGASVVLLDRNSDAVTDAANVLGDKAISVTADITKEDSVRDAVAAAIKRFGQLDVAFNVAAASKSGTIADGPIENWHFSINVVLHGTYNVTRHVARAMRDAKQGGAIVNVSSLNAHVPLYGGSAYAAAKAAVESFTKSSALELGDDRIRVNAVLPGLVDTPMTARFLAVDSVAKDFRDRIVLRRPGFSSEIADACLYLASDQASYVTGTSLVVDGGWEITNYPDVKSFS</sequence>
<name>A0A402CN00_RHOWR</name>
<evidence type="ECO:0000259" key="4">
    <source>
        <dbReference type="SMART" id="SM00822"/>
    </source>
</evidence>
<dbReference type="PANTHER" id="PTHR24321:SF8">
    <property type="entry name" value="ESTRADIOL 17-BETA-DEHYDROGENASE 8-RELATED"/>
    <property type="match status" value="1"/>
</dbReference>
<dbReference type="Proteomes" id="UP000287519">
    <property type="component" value="Unassembled WGS sequence"/>
</dbReference>
<dbReference type="Gene3D" id="3.40.50.720">
    <property type="entry name" value="NAD(P)-binding Rossmann-like Domain"/>
    <property type="match status" value="1"/>
</dbReference>
<evidence type="ECO:0000256" key="3">
    <source>
        <dbReference type="ARBA" id="ARBA00023027"/>
    </source>
</evidence>
<dbReference type="SMART" id="SM00822">
    <property type="entry name" value="PKS_KR"/>
    <property type="match status" value="1"/>
</dbReference>
<dbReference type="PANTHER" id="PTHR24321">
    <property type="entry name" value="DEHYDROGENASES, SHORT CHAIN"/>
    <property type="match status" value="1"/>
</dbReference>
<gene>
    <name evidence="5" type="ORF">Rhow_000524</name>
</gene>